<evidence type="ECO:0000313" key="10">
    <source>
        <dbReference type="Proteomes" id="UP000217199"/>
    </source>
</evidence>
<comment type="caution">
    <text evidence="9">The sequence shown here is derived from an EMBL/GenBank/DDBJ whole genome shotgun (WGS) entry which is preliminary data.</text>
</comment>
<accession>A0A286UWL6</accession>
<dbReference type="Pfam" id="PF01569">
    <property type="entry name" value="PAP2"/>
    <property type="match status" value="1"/>
</dbReference>
<evidence type="ECO:0000256" key="3">
    <source>
        <dbReference type="ARBA" id="ARBA00022692"/>
    </source>
</evidence>
<feature type="compositionally biased region" description="Gly residues" evidence="6">
    <location>
        <begin position="296"/>
        <end position="305"/>
    </location>
</feature>
<feature type="transmembrane region" description="Helical" evidence="7">
    <location>
        <begin position="161"/>
        <end position="179"/>
    </location>
</feature>
<evidence type="ECO:0000313" key="9">
    <source>
        <dbReference type="EMBL" id="PAV23986.1"/>
    </source>
</evidence>
<feature type="region of interest" description="Disordered" evidence="6">
    <location>
        <begin position="247"/>
        <end position="390"/>
    </location>
</feature>
<dbReference type="CDD" id="cd03390">
    <property type="entry name" value="PAP2_containing_1_like"/>
    <property type="match status" value="1"/>
</dbReference>
<dbReference type="Proteomes" id="UP000217199">
    <property type="component" value="Unassembled WGS sequence"/>
</dbReference>
<comment type="subcellular location">
    <subcellularLocation>
        <location evidence="1">Membrane</location>
        <topology evidence="1">Multi-pass membrane protein</topology>
    </subcellularLocation>
</comment>
<dbReference type="GO" id="GO:0046839">
    <property type="term" value="P:phospholipid dephosphorylation"/>
    <property type="evidence" value="ECO:0007669"/>
    <property type="project" value="TreeGrafter"/>
</dbReference>
<dbReference type="PANTHER" id="PTHR10165:SF35">
    <property type="entry name" value="RE23632P"/>
    <property type="match status" value="1"/>
</dbReference>
<feature type="compositionally biased region" description="Basic and acidic residues" evidence="6">
    <location>
        <begin position="256"/>
        <end position="265"/>
    </location>
</feature>
<evidence type="ECO:0000256" key="7">
    <source>
        <dbReference type="SAM" id="Phobius"/>
    </source>
</evidence>
<dbReference type="InParanoid" id="A0A286UWL6"/>
<dbReference type="SMART" id="SM00014">
    <property type="entry name" value="acidPPc"/>
    <property type="match status" value="1"/>
</dbReference>
<dbReference type="Gene3D" id="1.20.144.10">
    <property type="entry name" value="Phosphatidic acid phosphatase type 2/haloperoxidase"/>
    <property type="match status" value="1"/>
</dbReference>
<feature type="transmembrane region" description="Helical" evidence="7">
    <location>
        <begin position="60"/>
        <end position="81"/>
    </location>
</feature>
<dbReference type="GO" id="GO:0008195">
    <property type="term" value="F:phosphatidate phosphatase activity"/>
    <property type="evidence" value="ECO:0007669"/>
    <property type="project" value="TreeGrafter"/>
</dbReference>
<reference evidence="9 10" key="1">
    <citation type="journal article" date="2017" name="Mol. Ecol.">
        <title>Comparative and population genomic landscape of Phellinus noxius: A hypervariable fungus causing root rot in trees.</title>
        <authorList>
            <person name="Chung C.L."/>
            <person name="Lee T.J."/>
            <person name="Akiba M."/>
            <person name="Lee H.H."/>
            <person name="Kuo T.H."/>
            <person name="Liu D."/>
            <person name="Ke H.M."/>
            <person name="Yokoi T."/>
            <person name="Roa M.B."/>
            <person name="Lu M.J."/>
            <person name="Chang Y.Y."/>
            <person name="Ann P.J."/>
            <person name="Tsai J.N."/>
            <person name="Chen C.Y."/>
            <person name="Tzean S.S."/>
            <person name="Ota Y."/>
            <person name="Hattori T."/>
            <person name="Sahashi N."/>
            <person name="Liou R.F."/>
            <person name="Kikuchi T."/>
            <person name="Tsai I.J."/>
        </authorList>
    </citation>
    <scope>NUCLEOTIDE SEQUENCE [LARGE SCALE GENOMIC DNA]</scope>
    <source>
        <strain evidence="9 10">FFPRI411160</strain>
    </source>
</reference>
<comment type="similarity">
    <text evidence="2">Belongs to the PA-phosphatase related phosphoesterase family.</text>
</comment>
<evidence type="ECO:0000256" key="6">
    <source>
        <dbReference type="SAM" id="MobiDB-lite"/>
    </source>
</evidence>
<dbReference type="FunFam" id="1.20.144.10:FF:000017">
    <property type="entry name" value="Diacylglycerol pyrophosphate phosphatase 1"/>
    <property type="match status" value="1"/>
</dbReference>
<dbReference type="PANTHER" id="PTHR10165">
    <property type="entry name" value="LIPID PHOSPHATE PHOSPHATASE"/>
    <property type="match status" value="1"/>
</dbReference>
<keyword evidence="10" id="KW-1185">Reference proteome</keyword>
<dbReference type="GO" id="GO:0016020">
    <property type="term" value="C:membrane"/>
    <property type="evidence" value="ECO:0007669"/>
    <property type="project" value="UniProtKB-SubCell"/>
</dbReference>
<sequence>MTSSRRKALIRSYLPDWLLCIVLAAIFFALDKVPGFKREFSIDDPTLHFPFAEHERVPPVALYFIAIIGPFVLQIAVNFLSVRSWWDFHNSTLGLLLSLSLTGAITQFTKITVGRPRPDVLSRCQPPSGITDPEYGLVTSAICTQTDVSKLRDGFRSFPSGHSSLSFAGLGFLAFYLAGKLHLFDERGHTSKAWISLTPFSAAALVAISRTMDYRHHWQDVLVGSFLGLVMSFFAYRQYYPPLSSTASHRPFSPRIKREEDRDQGRIPLPSEAGRSSDEEILPTARPGAGYKHHGVPGGSVGSVGMGLASERPPTHPAVPHLHNLHTSAGYTQYADDEDVGGDNGTGRDFDGVRRGSPDLRGGNGHSKRESEDLEMNGVGGSGPRRGGSS</sequence>
<dbReference type="InterPro" id="IPR043216">
    <property type="entry name" value="PAP-like"/>
</dbReference>
<proteinExistence type="inferred from homology"/>
<dbReference type="SUPFAM" id="SSF48317">
    <property type="entry name" value="Acid phosphatase/Vanadium-dependent haloperoxidase"/>
    <property type="match status" value="1"/>
</dbReference>
<organism evidence="9 10">
    <name type="scientific">Pyrrhoderma noxium</name>
    <dbReference type="NCBI Taxonomy" id="2282107"/>
    <lineage>
        <taxon>Eukaryota</taxon>
        <taxon>Fungi</taxon>
        <taxon>Dikarya</taxon>
        <taxon>Basidiomycota</taxon>
        <taxon>Agaricomycotina</taxon>
        <taxon>Agaricomycetes</taxon>
        <taxon>Hymenochaetales</taxon>
        <taxon>Hymenochaetaceae</taxon>
        <taxon>Pyrrhoderma</taxon>
    </lineage>
</organism>
<feature type="transmembrane region" description="Helical" evidence="7">
    <location>
        <begin position="221"/>
        <end position="240"/>
    </location>
</feature>
<dbReference type="AlphaFoldDB" id="A0A286UWL6"/>
<keyword evidence="3 7" id="KW-0812">Transmembrane</keyword>
<feature type="compositionally biased region" description="Basic and acidic residues" evidence="6">
    <location>
        <begin position="346"/>
        <end position="358"/>
    </location>
</feature>
<feature type="transmembrane region" description="Helical" evidence="7">
    <location>
        <begin position="12"/>
        <end position="30"/>
    </location>
</feature>
<evidence type="ECO:0000256" key="4">
    <source>
        <dbReference type="ARBA" id="ARBA00022989"/>
    </source>
</evidence>
<keyword evidence="5 7" id="KW-0472">Membrane</keyword>
<dbReference type="GO" id="GO:0006644">
    <property type="term" value="P:phospholipid metabolic process"/>
    <property type="evidence" value="ECO:0007669"/>
    <property type="project" value="InterPro"/>
</dbReference>
<dbReference type="FunCoup" id="A0A286UWL6">
    <property type="interactions" value="65"/>
</dbReference>
<dbReference type="InterPro" id="IPR036938">
    <property type="entry name" value="PAP2/HPO_sf"/>
</dbReference>
<gene>
    <name evidence="9" type="ORF">PNOK_0105400</name>
</gene>
<protein>
    <submittedName>
        <fullName evidence="9">PAP2-domain-containing</fullName>
    </submittedName>
</protein>
<feature type="domain" description="Phosphatidic acid phosphatase type 2/haloperoxidase" evidence="8">
    <location>
        <begin position="93"/>
        <end position="236"/>
    </location>
</feature>
<keyword evidence="4 7" id="KW-1133">Transmembrane helix</keyword>
<evidence type="ECO:0000256" key="2">
    <source>
        <dbReference type="ARBA" id="ARBA00008816"/>
    </source>
</evidence>
<evidence type="ECO:0000256" key="5">
    <source>
        <dbReference type="ARBA" id="ARBA00023136"/>
    </source>
</evidence>
<dbReference type="OrthoDB" id="8907274at2759"/>
<name>A0A286UWL6_9AGAM</name>
<dbReference type="EMBL" id="NBII01000001">
    <property type="protein sequence ID" value="PAV23986.1"/>
    <property type="molecule type" value="Genomic_DNA"/>
</dbReference>
<evidence type="ECO:0000259" key="8">
    <source>
        <dbReference type="SMART" id="SM00014"/>
    </source>
</evidence>
<evidence type="ECO:0000256" key="1">
    <source>
        <dbReference type="ARBA" id="ARBA00004141"/>
    </source>
</evidence>
<dbReference type="STRING" id="2282107.A0A286UWL6"/>
<dbReference type="InterPro" id="IPR000326">
    <property type="entry name" value="PAP2/HPO"/>
</dbReference>
<feature type="compositionally biased region" description="Gly residues" evidence="6">
    <location>
        <begin position="378"/>
        <end position="390"/>
    </location>
</feature>
<feature type="transmembrane region" description="Helical" evidence="7">
    <location>
        <begin position="191"/>
        <end position="209"/>
    </location>
</feature>